<sequence>MEKIVACRVIGGMVRTSMTGFAETGSIGIIIFPGRHCRKMMTTASAIMRAFLI</sequence>
<gene>
    <name evidence="1" type="ORF">CEV34_4015</name>
</gene>
<proteinExistence type="predicted"/>
<reference evidence="1 2" key="1">
    <citation type="submission" date="2017-07" db="EMBL/GenBank/DDBJ databases">
        <title>Phylogenetic study on the rhizospheric bacterium Ochrobactrum sp. A44.</title>
        <authorList>
            <person name="Krzyzanowska D.M."/>
            <person name="Ossowicki A."/>
            <person name="Rajewska M."/>
            <person name="Maciag T."/>
            <person name="Kaczynski Z."/>
            <person name="Czerwicka M."/>
            <person name="Jafra S."/>
        </authorList>
    </citation>
    <scope>NUCLEOTIDE SEQUENCE [LARGE SCALE GENOMIC DNA]</scope>
    <source>
        <strain evidence="1 2">CCUG 30717</strain>
    </source>
</reference>
<evidence type="ECO:0000313" key="2">
    <source>
        <dbReference type="Proteomes" id="UP000216188"/>
    </source>
</evidence>
<organism evidence="1 2">
    <name type="scientific">Brucella pseudogrignonensis</name>
    <dbReference type="NCBI Taxonomy" id="419475"/>
    <lineage>
        <taxon>Bacteria</taxon>
        <taxon>Pseudomonadati</taxon>
        <taxon>Pseudomonadota</taxon>
        <taxon>Alphaproteobacteria</taxon>
        <taxon>Hyphomicrobiales</taxon>
        <taxon>Brucellaceae</taxon>
        <taxon>Brucella/Ochrobactrum group</taxon>
        <taxon>Brucella</taxon>
    </lineage>
</organism>
<keyword evidence="2" id="KW-1185">Reference proteome</keyword>
<name>A0A256G854_9HYPH</name>
<protein>
    <submittedName>
        <fullName evidence="1">Uncharacterized protein</fullName>
    </submittedName>
</protein>
<dbReference type="Proteomes" id="UP000216188">
    <property type="component" value="Unassembled WGS sequence"/>
</dbReference>
<evidence type="ECO:0000313" key="1">
    <source>
        <dbReference type="EMBL" id="OYR23269.1"/>
    </source>
</evidence>
<dbReference type="AlphaFoldDB" id="A0A256G854"/>
<accession>A0A256G854</accession>
<comment type="caution">
    <text evidence="1">The sequence shown here is derived from an EMBL/GenBank/DDBJ whole genome shotgun (WGS) entry which is preliminary data.</text>
</comment>
<dbReference type="EMBL" id="NNRM01000041">
    <property type="protein sequence ID" value="OYR23269.1"/>
    <property type="molecule type" value="Genomic_DNA"/>
</dbReference>